<comment type="caution">
    <text evidence="7">The sequence shown here is derived from an EMBL/GenBank/DDBJ whole genome shotgun (WGS) entry which is preliminary data.</text>
</comment>
<dbReference type="CDD" id="cd06342">
    <property type="entry name" value="PBP1_ABC_LIVBP-like"/>
    <property type="match status" value="1"/>
</dbReference>
<dbReference type="Proteomes" id="UP000433101">
    <property type="component" value="Unassembled WGS sequence"/>
</dbReference>
<dbReference type="GO" id="GO:0006865">
    <property type="term" value="P:amino acid transport"/>
    <property type="evidence" value="ECO:0007669"/>
    <property type="project" value="UniProtKB-KW"/>
</dbReference>
<keyword evidence="3 5" id="KW-0732">Signal</keyword>
<sequence length="367" mass="38787">MSVRSLARLTGILAILLAGQAQAEIVIGVAGPMSGQFAAFGEQMRAGAELAAADINADGGINGEKIVLRIADDKCTEEEALALANQFVGMGARFVVGHVCFNASIAASRVYADKEIIQISPATTNNAYTDERPGPGIFRIARRDDGQGVTAGEFMAREFADKRIAIVHDGSVYGKGLADAARTAMKAAGKSEELYESYEPGRNDYSVLVSMLNQEGVEAVFIGGYHAEAAVIRRQMSERGLEDAVVMGGDALMAAEFGVIAGKAAEGTLIVLPADPIRNSAAVPVVARLQQEGRTAEGYTLHTYAALETISQAARKAGSTEFQAIVEAMNGTTFDTVLGEFTFDDKGDSTRDGYAVYRWADGRAVPE</sequence>
<dbReference type="InterPro" id="IPR000709">
    <property type="entry name" value="Leu_Ile_Val-bd"/>
</dbReference>
<feature type="domain" description="Leucine-binding protein" evidence="6">
    <location>
        <begin position="24"/>
        <end position="362"/>
    </location>
</feature>
<dbReference type="RefSeq" id="WP_160774023.1">
    <property type="nucleotide sequence ID" value="NZ_WUMV01000001.1"/>
</dbReference>
<dbReference type="PRINTS" id="PR00337">
    <property type="entry name" value="LEUILEVALBP"/>
</dbReference>
<evidence type="ECO:0000256" key="4">
    <source>
        <dbReference type="ARBA" id="ARBA00022970"/>
    </source>
</evidence>
<comment type="similarity">
    <text evidence="1">Belongs to the leucine-binding protein family.</text>
</comment>
<evidence type="ECO:0000259" key="6">
    <source>
        <dbReference type="Pfam" id="PF13458"/>
    </source>
</evidence>
<dbReference type="EMBL" id="WUMV01000001">
    <property type="protein sequence ID" value="MXN63794.1"/>
    <property type="molecule type" value="Genomic_DNA"/>
</dbReference>
<keyword evidence="2" id="KW-0813">Transport</keyword>
<dbReference type="Gene3D" id="3.40.50.2300">
    <property type="match status" value="2"/>
</dbReference>
<keyword evidence="8" id="KW-1185">Reference proteome</keyword>
<dbReference type="PANTHER" id="PTHR47151:SF2">
    <property type="entry name" value="AMINO ACID BINDING PROTEIN"/>
    <property type="match status" value="1"/>
</dbReference>
<accession>A0A7X3S6A3</accession>
<organism evidence="7 8">
    <name type="scientific">Stappia sediminis</name>
    <dbReference type="NCBI Taxonomy" id="2692190"/>
    <lineage>
        <taxon>Bacteria</taxon>
        <taxon>Pseudomonadati</taxon>
        <taxon>Pseudomonadota</taxon>
        <taxon>Alphaproteobacteria</taxon>
        <taxon>Hyphomicrobiales</taxon>
        <taxon>Stappiaceae</taxon>
        <taxon>Stappia</taxon>
    </lineage>
</organism>
<feature type="chain" id="PRO_5031021927" evidence="5">
    <location>
        <begin position="24"/>
        <end position="367"/>
    </location>
</feature>
<dbReference type="InterPro" id="IPR028081">
    <property type="entry name" value="Leu-bd"/>
</dbReference>
<dbReference type="AlphaFoldDB" id="A0A7X3S6A3"/>
<protein>
    <submittedName>
        <fullName evidence="7">ABC transporter substrate-binding protein</fullName>
    </submittedName>
</protein>
<dbReference type="PANTHER" id="PTHR47151">
    <property type="entry name" value="LEU/ILE/VAL-BINDING ABC TRANSPORTER SUBUNIT"/>
    <property type="match status" value="1"/>
</dbReference>
<evidence type="ECO:0000256" key="5">
    <source>
        <dbReference type="SAM" id="SignalP"/>
    </source>
</evidence>
<dbReference type="InterPro" id="IPR028082">
    <property type="entry name" value="Peripla_BP_I"/>
</dbReference>
<evidence type="ECO:0000256" key="2">
    <source>
        <dbReference type="ARBA" id="ARBA00022448"/>
    </source>
</evidence>
<evidence type="ECO:0000256" key="3">
    <source>
        <dbReference type="ARBA" id="ARBA00022729"/>
    </source>
</evidence>
<evidence type="ECO:0000256" key="1">
    <source>
        <dbReference type="ARBA" id="ARBA00010062"/>
    </source>
</evidence>
<name>A0A7X3S6A3_9HYPH</name>
<evidence type="ECO:0000313" key="8">
    <source>
        <dbReference type="Proteomes" id="UP000433101"/>
    </source>
</evidence>
<reference evidence="7 8" key="1">
    <citation type="submission" date="2019-12" db="EMBL/GenBank/DDBJ databases">
        <authorList>
            <person name="Li M."/>
        </authorList>
    </citation>
    <scope>NUCLEOTIDE SEQUENCE [LARGE SCALE GENOMIC DNA]</scope>
    <source>
        <strain evidence="7 8">GBMRC 2046</strain>
    </source>
</reference>
<proteinExistence type="inferred from homology"/>
<gene>
    <name evidence="7" type="ORF">GR183_02655</name>
</gene>
<dbReference type="SUPFAM" id="SSF53822">
    <property type="entry name" value="Periplasmic binding protein-like I"/>
    <property type="match status" value="1"/>
</dbReference>
<evidence type="ECO:0000313" key="7">
    <source>
        <dbReference type="EMBL" id="MXN63794.1"/>
    </source>
</evidence>
<dbReference type="Pfam" id="PF13458">
    <property type="entry name" value="Peripla_BP_6"/>
    <property type="match status" value="1"/>
</dbReference>
<feature type="signal peptide" evidence="5">
    <location>
        <begin position="1"/>
        <end position="23"/>
    </location>
</feature>
<keyword evidence="4" id="KW-0029">Amino-acid transport</keyword>